<proteinExistence type="predicted"/>
<name>A0A4Y2BI85_ARAVE</name>
<accession>A0A4Y2BI85</accession>
<gene>
    <name evidence="1" type="ORF">AVEN_71311_1</name>
</gene>
<sequence length="167" mass="18956">MVVVSNLVKKVGLKLQKEREPCVSDDYPNKELVAEFLCRTDIAYTAPGMQDKMTIWGNDIALFKEENPSINIGYSKFCSLRPKNVLVKDTPSDQCKCKSHENFILLLKGLNINYNKDFWKEVLCNSDSGSECWETNCDKCNAGELLLGFIGKKGLNNASNVQWHQWV</sequence>
<dbReference type="OrthoDB" id="10062343at2759"/>
<protein>
    <submittedName>
        <fullName evidence="1">Uncharacterized protein</fullName>
    </submittedName>
</protein>
<organism evidence="1 2">
    <name type="scientific">Araneus ventricosus</name>
    <name type="common">Orbweaver spider</name>
    <name type="synonym">Epeira ventricosa</name>
    <dbReference type="NCBI Taxonomy" id="182803"/>
    <lineage>
        <taxon>Eukaryota</taxon>
        <taxon>Metazoa</taxon>
        <taxon>Ecdysozoa</taxon>
        <taxon>Arthropoda</taxon>
        <taxon>Chelicerata</taxon>
        <taxon>Arachnida</taxon>
        <taxon>Araneae</taxon>
        <taxon>Araneomorphae</taxon>
        <taxon>Entelegynae</taxon>
        <taxon>Araneoidea</taxon>
        <taxon>Araneidae</taxon>
        <taxon>Araneus</taxon>
    </lineage>
</organism>
<dbReference type="AlphaFoldDB" id="A0A4Y2BI85"/>
<reference evidence="1 2" key="1">
    <citation type="journal article" date="2019" name="Sci. Rep.">
        <title>Orb-weaving spider Araneus ventricosus genome elucidates the spidroin gene catalogue.</title>
        <authorList>
            <person name="Kono N."/>
            <person name="Nakamura H."/>
            <person name="Ohtoshi R."/>
            <person name="Moran D.A.P."/>
            <person name="Shinohara A."/>
            <person name="Yoshida Y."/>
            <person name="Fujiwara M."/>
            <person name="Mori M."/>
            <person name="Tomita M."/>
            <person name="Arakawa K."/>
        </authorList>
    </citation>
    <scope>NUCLEOTIDE SEQUENCE [LARGE SCALE GENOMIC DNA]</scope>
</reference>
<comment type="caution">
    <text evidence="1">The sequence shown here is derived from an EMBL/GenBank/DDBJ whole genome shotgun (WGS) entry which is preliminary data.</text>
</comment>
<keyword evidence="2" id="KW-1185">Reference proteome</keyword>
<evidence type="ECO:0000313" key="2">
    <source>
        <dbReference type="Proteomes" id="UP000499080"/>
    </source>
</evidence>
<dbReference type="EMBL" id="BGPR01000081">
    <property type="protein sequence ID" value="GBL91653.1"/>
    <property type="molecule type" value="Genomic_DNA"/>
</dbReference>
<dbReference type="Proteomes" id="UP000499080">
    <property type="component" value="Unassembled WGS sequence"/>
</dbReference>
<evidence type="ECO:0000313" key="1">
    <source>
        <dbReference type="EMBL" id="GBL91653.1"/>
    </source>
</evidence>